<evidence type="ECO:0000313" key="2">
    <source>
        <dbReference type="EMBL" id="BAR58507.1"/>
    </source>
</evidence>
<gene>
    <name evidence="2" type="ORF">NK6_5348</name>
</gene>
<protein>
    <submittedName>
        <fullName evidence="2">Uncharacterized protein</fullName>
    </submittedName>
</protein>
<organism evidence="2 3">
    <name type="scientific">Bradyrhizobium diazoefficiens</name>
    <dbReference type="NCBI Taxonomy" id="1355477"/>
    <lineage>
        <taxon>Bacteria</taxon>
        <taxon>Pseudomonadati</taxon>
        <taxon>Pseudomonadota</taxon>
        <taxon>Alphaproteobacteria</taxon>
        <taxon>Hyphomicrobiales</taxon>
        <taxon>Nitrobacteraceae</taxon>
        <taxon>Bradyrhizobium</taxon>
    </lineage>
</organism>
<sequence>MSPRDRLFGIGQQQSQALGIVAAGVNPDRSALERSGPASLGPSTHRGIEVRQG</sequence>
<proteinExistence type="predicted"/>
<evidence type="ECO:0000313" key="3">
    <source>
        <dbReference type="Proteomes" id="UP000063308"/>
    </source>
</evidence>
<name>A0A0E4BS13_9BRAD</name>
<evidence type="ECO:0000256" key="1">
    <source>
        <dbReference type="SAM" id="MobiDB-lite"/>
    </source>
</evidence>
<reference evidence="2 3" key="1">
    <citation type="submission" date="2014-11" db="EMBL/GenBank/DDBJ databases">
        <title>Symbiosis island explosion on the genome of extra-slow-growing strains of soybean bradyrhizobia with massive insertion sequences.</title>
        <authorList>
            <person name="Iida T."/>
            <person name="Minamisawa K."/>
        </authorList>
    </citation>
    <scope>NUCLEOTIDE SEQUENCE [LARGE SCALE GENOMIC DNA]</scope>
    <source>
        <strain evidence="2 3">NK6</strain>
    </source>
</reference>
<accession>A0A0E4BS13</accession>
<feature type="region of interest" description="Disordered" evidence="1">
    <location>
        <begin position="29"/>
        <end position="53"/>
    </location>
</feature>
<dbReference type="Proteomes" id="UP000063308">
    <property type="component" value="Chromosome"/>
</dbReference>
<dbReference type="AlphaFoldDB" id="A0A0E4BS13"/>
<dbReference type="EMBL" id="AP014685">
    <property type="protein sequence ID" value="BAR58507.1"/>
    <property type="molecule type" value="Genomic_DNA"/>
</dbReference>